<dbReference type="AlphaFoldDB" id="A0A1Y2JMA1"/>
<proteinExistence type="inferred from homology"/>
<dbReference type="Proteomes" id="UP000193335">
    <property type="component" value="Unassembled WGS sequence"/>
</dbReference>
<comment type="similarity">
    <text evidence="1">Belongs to the ParD antitoxin family.</text>
</comment>
<dbReference type="CDD" id="cd22231">
    <property type="entry name" value="RHH_NikR_HicB-like"/>
    <property type="match status" value="1"/>
</dbReference>
<feature type="compositionally biased region" description="Basic and acidic residues" evidence="3">
    <location>
        <begin position="67"/>
        <end position="77"/>
    </location>
</feature>
<dbReference type="InterPro" id="IPR022789">
    <property type="entry name" value="ParD"/>
</dbReference>
<comment type="caution">
    <text evidence="4">The sequence shown here is derived from an EMBL/GenBank/DDBJ whole genome shotgun (WGS) entry which is preliminary data.</text>
</comment>
<dbReference type="PANTHER" id="PTHR36582">
    <property type="entry name" value="ANTITOXIN PARD"/>
    <property type="match status" value="1"/>
</dbReference>
<dbReference type="Gene3D" id="6.10.10.120">
    <property type="entry name" value="Antitoxin ParD1-like"/>
    <property type="match status" value="1"/>
</dbReference>
<protein>
    <recommendedName>
        <fullName evidence="6">CopG family transcriptional regulator</fullName>
    </recommendedName>
</protein>
<dbReference type="NCBIfam" id="TIGR02606">
    <property type="entry name" value="antidote_CC2985"/>
    <property type="match status" value="1"/>
</dbReference>
<name>A0A1Y2JMA1_BRAJP</name>
<dbReference type="InterPro" id="IPR038296">
    <property type="entry name" value="ParD_sf"/>
</dbReference>
<sequence>MCHPPDTGPLCPVKNALNVSLTEELCDFVASQVASGRYRTASEVVRAALRMLELQPADGNAAGEQKAGPDSRTDRASRSRAQRTPTNGRSL</sequence>
<dbReference type="GO" id="GO:0006355">
    <property type="term" value="P:regulation of DNA-templated transcription"/>
    <property type="evidence" value="ECO:0007669"/>
    <property type="project" value="InterPro"/>
</dbReference>
<gene>
    <name evidence="4" type="ORF">BSZ19_26745</name>
</gene>
<evidence type="ECO:0008006" key="6">
    <source>
        <dbReference type="Google" id="ProtNLM"/>
    </source>
</evidence>
<dbReference type="SUPFAM" id="SSF47598">
    <property type="entry name" value="Ribbon-helix-helix"/>
    <property type="match status" value="1"/>
</dbReference>
<dbReference type="EMBL" id="NAFL01000264">
    <property type="protein sequence ID" value="OSJ29770.1"/>
    <property type="molecule type" value="Genomic_DNA"/>
</dbReference>
<organism evidence="4 5">
    <name type="scientific">Bradyrhizobium japonicum</name>
    <dbReference type="NCBI Taxonomy" id="375"/>
    <lineage>
        <taxon>Bacteria</taxon>
        <taxon>Pseudomonadati</taxon>
        <taxon>Pseudomonadota</taxon>
        <taxon>Alphaproteobacteria</taxon>
        <taxon>Hyphomicrobiales</taxon>
        <taxon>Nitrobacteraceae</taxon>
        <taxon>Bradyrhizobium</taxon>
    </lineage>
</organism>
<evidence type="ECO:0000313" key="4">
    <source>
        <dbReference type="EMBL" id="OSJ29770.1"/>
    </source>
</evidence>
<feature type="region of interest" description="Disordered" evidence="3">
    <location>
        <begin position="54"/>
        <end position="91"/>
    </location>
</feature>
<evidence type="ECO:0000313" key="5">
    <source>
        <dbReference type="Proteomes" id="UP000193335"/>
    </source>
</evidence>
<evidence type="ECO:0000256" key="3">
    <source>
        <dbReference type="SAM" id="MobiDB-lite"/>
    </source>
</evidence>
<dbReference type="PANTHER" id="PTHR36582:SF2">
    <property type="entry name" value="ANTITOXIN PARD"/>
    <property type="match status" value="1"/>
</dbReference>
<evidence type="ECO:0000256" key="1">
    <source>
        <dbReference type="ARBA" id="ARBA00008580"/>
    </source>
</evidence>
<reference evidence="4 5" key="1">
    <citation type="submission" date="2017-03" db="EMBL/GenBank/DDBJ databases">
        <title>Whole genome sequences of fourteen strains of Bradyrhizobium canariense and one strain of Bradyrhizobium japonicum isolated from Lupinus (Papilionoideae: Genisteae) species in Algeria.</title>
        <authorList>
            <person name="Crovadore J."/>
            <person name="Chekireb D."/>
            <person name="Brachmann A."/>
            <person name="Chablais R."/>
            <person name="Cochard B."/>
            <person name="Lefort F."/>
        </authorList>
    </citation>
    <scope>NUCLEOTIDE SEQUENCE [LARGE SCALE GENOMIC DNA]</scope>
    <source>
        <strain evidence="4 5">UBMA197</strain>
    </source>
</reference>
<dbReference type="Pfam" id="PF03693">
    <property type="entry name" value="ParD_antitoxin"/>
    <property type="match status" value="1"/>
</dbReference>
<dbReference type="InterPro" id="IPR010985">
    <property type="entry name" value="Ribbon_hlx_hlx"/>
</dbReference>
<keyword evidence="2" id="KW-1277">Toxin-antitoxin system</keyword>
<accession>A0A1Y2JMA1</accession>
<evidence type="ECO:0000256" key="2">
    <source>
        <dbReference type="ARBA" id="ARBA00022649"/>
    </source>
</evidence>